<evidence type="ECO:0000256" key="2">
    <source>
        <dbReference type="ARBA" id="ARBA00022519"/>
    </source>
</evidence>
<keyword evidence="4" id="KW-0812">Transmembrane</keyword>
<dbReference type="GO" id="GO:0090529">
    <property type="term" value="P:cell septum assembly"/>
    <property type="evidence" value="ECO:0007669"/>
    <property type="project" value="InterPro"/>
</dbReference>
<evidence type="ECO:0000259" key="7">
    <source>
        <dbReference type="Pfam" id="PF03799"/>
    </source>
</evidence>
<dbReference type="PANTHER" id="PTHR35851:SF1">
    <property type="entry name" value="CELL DIVISION PROTEIN FTSQ"/>
    <property type="match status" value="1"/>
</dbReference>
<evidence type="ECO:0000313" key="9">
    <source>
        <dbReference type="EMBL" id="CAB5012038.1"/>
    </source>
</evidence>
<sequence length="218" mass="23852">MIQINRRIVSIAGIALFALLTYIIAWSTLFTVSKVVVTGAQQNAMQNLSGVTIGEKLARVEPRAVARKLQEQLWIEGVEVSRNWINGTVTLQITPRKPIGIFAGRFIDKSGTTFDIPGGSSESLPIVEAQTSENGLAAIELFKNIPEKLRTKIVTITAKNADSFELILDEGTRKVLLQWGTNSDLDLKIKVYEALIGLKENSKISTIDVSAPHAPIVK</sequence>
<keyword evidence="5" id="KW-0472">Membrane</keyword>
<keyword evidence="3" id="KW-0132">Cell division</keyword>
<evidence type="ECO:0000256" key="6">
    <source>
        <dbReference type="ARBA" id="ARBA00023306"/>
    </source>
</evidence>
<evidence type="ECO:0000259" key="8">
    <source>
        <dbReference type="Pfam" id="PF08478"/>
    </source>
</evidence>
<organism evidence="9">
    <name type="scientific">freshwater metagenome</name>
    <dbReference type="NCBI Taxonomy" id="449393"/>
    <lineage>
        <taxon>unclassified sequences</taxon>
        <taxon>metagenomes</taxon>
        <taxon>ecological metagenomes</taxon>
    </lineage>
</organism>
<dbReference type="InterPro" id="IPR026579">
    <property type="entry name" value="FtsQ"/>
</dbReference>
<dbReference type="PANTHER" id="PTHR35851">
    <property type="entry name" value="CELL DIVISION PROTEIN FTSQ"/>
    <property type="match status" value="1"/>
</dbReference>
<dbReference type="Pfam" id="PF03799">
    <property type="entry name" value="FtsQ_DivIB_C"/>
    <property type="match status" value="1"/>
</dbReference>
<gene>
    <name evidence="9" type="ORF">UFOPK4087_00491</name>
</gene>
<dbReference type="InterPro" id="IPR005548">
    <property type="entry name" value="Cell_div_FtsQ/DivIB_C"/>
</dbReference>
<reference evidence="9" key="1">
    <citation type="submission" date="2020-05" db="EMBL/GenBank/DDBJ databases">
        <authorList>
            <person name="Chiriac C."/>
            <person name="Salcher M."/>
            <person name="Ghai R."/>
            <person name="Kavagutti S V."/>
        </authorList>
    </citation>
    <scope>NUCLEOTIDE SEQUENCE</scope>
</reference>
<keyword evidence="6" id="KW-0131">Cell cycle</keyword>
<dbReference type="Pfam" id="PF08478">
    <property type="entry name" value="POTRA_1"/>
    <property type="match status" value="1"/>
</dbReference>
<evidence type="ECO:0000256" key="5">
    <source>
        <dbReference type="ARBA" id="ARBA00022989"/>
    </source>
</evidence>
<proteinExistence type="predicted"/>
<dbReference type="InterPro" id="IPR013685">
    <property type="entry name" value="POTRA_FtsQ_type"/>
</dbReference>
<dbReference type="AlphaFoldDB" id="A0A6J7Q324"/>
<protein>
    <submittedName>
        <fullName evidence="9">Unannotated protein</fullName>
    </submittedName>
</protein>
<evidence type="ECO:0000256" key="3">
    <source>
        <dbReference type="ARBA" id="ARBA00022618"/>
    </source>
</evidence>
<feature type="domain" description="Cell division protein FtsQ/DivIB C-terminal" evidence="7">
    <location>
        <begin position="105"/>
        <end position="209"/>
    </location>
</feature>
<keyword evidence="1" id="KW-1003">Cell membrane</keyword>
<feature type="domain" description="POTRA" evidence="8">
    <location>
        <begin position="30"/>
        <end position="94"/>
    </location>
</feature>
<keyword evidence="5" id="KW-1133">Transmembrane helix</keyword>
<evidence type="ECO:0000256" key="4">
    <source>
        <dbReference type="ARBA" id="ARBA00022692"/>
    </source>
</evidence>
<accession>A0A6J7Q324</accession>
<evidence type="ECO:0000256" key="1">
    <source>
        <dbReference type="ARBA" id="ARBA00022475"/>
    </source>
</evidence>
<keyword evidence="2" id="KW-0997">Cell inner membrane</keyword>
<name>A0A6J7Q324_9ZZZZ</name>
<dbReference type="EMBL" id="CAFBPH010000081">
    <property type="protein sequence ID" value="CAB5012038.1"/>
    <property type="molecule type" value="Genomic_DNA"/>
</dbReference>